<dbReference type="EMBL" id="BLJE01000002">
    <property type="protein sequence ID" value="GFE65008.1"/>
    <property type="molecule type" value="Genomic_DNA"/>
</dbReference>
<organism evidence="2 3">
    <name type="scientific">Litoreibacter roseus</name>
    <dbReference type="NCBI Taxonomy" id="2601869"/>
    <lineage>
        <taxon>Bacteria</taxon>
        <taxon>Pseudomonadati</taxon>
        <taxon>Pseudomonadota</taxon>
        <taxon>Alphaproteobacteria</taxon>
        <taxon>Rhodobacterales</taxon>
        <taxon>Roseobacteraceae</taxon>
        <taxon>Litoreibacter</taxon>
    </lineage>
</organism>
<evidence type="ECO:0000256" key="1">
    <source>
        <dbReference type="SAM" id="Phobius"/>
    </source>
</evidence>
<reference evidence="2 3" key="1">
    <citation type="submission" date="2019-12" db="EMBL/GenBank/DDBJ databases">
        <title>Litoreibacter badius sp. nov., a novel bacteriochlorophyll a-containing bacterium in the genus Litoreibacter.</title>
        <authorList>
            <person name="Kanamuro M."/>
            <person name="Takabe Y."/>
            <person name="Mori K."/>
            <person name="Takaichi S."/>
            <person name="Hanada S."/>
        </authorList>
    </citation>
    <scope>NUCLEOTIDE SEQUENCE [LARGE SCALE GENOMIC DNA]</scope>
    <source>
        <strain evidence="2 3">K6</strain>
    </source>
</reference>
<name>A0A6N6JI94_9RHOB</name>
<keyword evidence="1" id="KW-1133">Transmembrane helix</keyword>
<sequence length="298" mass="30188">MTALPGTPAIQNAIPMAYFGTTLFAAPGLGMIAGSIMLAGGLTWLNWRGARAEGPSDIVTRQTAPKLPLIVAALPIPVAVGLNLLLSTSVLPATDLSYLRSAAWGATEPQALIGLWSIMISLTVAILLALGLGWRGLTSPRRALTKGAEAALLPLFNTAALVGFGSVIANLPAFDQIAATVDDLGGNALVSLAIAASLLAGLTGSASGGMSIALATLGDDYALRAQGEGISPDLMHRVVSLSTGGLDALPHNGAVITLLSIAGLSHRKAYPDIFVVAVLIPLLALVVVIAMGLAFGSF</sequence>
<feature type="transmembrane region" description="Helical" evidence="1">
    <location>
        <begin position="67"/>
        <end position="91"/>
    </location>
</feature>
<keyword evidence="3" id="KW-1185">Reference proteome</keyword>
<feature type="transmembrane region" description="Helical" evidence="1">
    <location>
        <begin position="273"/>
        <end position="295"/>
    </location>
</feature>
<feature type="transmembrane region" description="Helical" evidence="1">
    <location>
        <begin position="24"/>
        <end position="47"/>
    </location>
</feature>
<protein>
    <recommendedName>
        <fullName evidence="4">GntP family permease</fullName>
    </recommendedName>
</protein>
<evidence type="ECO:0000313" key="2">
    <source>
        <dbReference type="EMBL" id="GFE65008.1"/>
    </source>
</evidence>
<dbReference type="Proteomes" id="UP000436822">
    <property type="component" value="Unassembled WGS sequence"/>
</dbReference>
<keyword evidence="1" id="KW-0472">Membrane</keyword>
<evidence type="ECO:0000313" key="3">
    <source>
        <dbReference type="Proteomes" id="UP000436822"/>
    </source>
</evidence>
<accession>A0A6N6JI94</accession>
<gene>
    <name evidence="2" type="ORF">KIN_20820</name>
</gene>
<dbReference type="GO" id="GO:0005886">
    <property type="term" value="C:plasma membrane"/>
    <property type="evidence" value="ECO:0007669"/>
    <property type="project" value="TreeGrafter"/>
</dbReference>
<feature type="transmembrane region" description="Helical" evidence="1">
    <location>
        <begin position="151"/>
        <end position="169"/>
    </location>
</feature>
<dbReference type="PANTHER" id="PTHR30354:SF7">
    <property type="entry name" value="BLL7963 PROTEIN"/>
    <property type="match status" value="1"/>
</dbReference>
<evidence type="ECO:0008006" key="4">
    <source>
        <dbReference type="Google" id="ProtNLM"/>
    </source>
</evidence>
<dbReference type="GO" id="GO:0015128">
    <property type="term" value="F:gluconate transmembrane transporter activity"/>
    <property type="evidence" value="ECO:0007669"/>
    <property type="project" value="InterPro"/>
</dbReference>
<feature type="transmembrane region" description="Helical" evidence="1">
    <location>
        <begin position="189"/>
        <end position="217"/>
    </location>
</feature>
<proteinExistence type="predicted"/>
<keyword evidence="1" id="KW-0812">Transmembrane</keyword>
<feature type="transmembrane region" description="Helical" evidence="1">
    <location>
        <begin position="111"/>
        <end position="130"/>
    </location>
</feature>
<dbReference type="InterPro" id="IPR003474">
    <property type="entry name" value="Glcn_transporter"/>
</dbReference>
<comment type="caution">
    <text evidence="2">The sequence shown here is derived from an EMBL/GenBank/DDBJ whole genome shotgun (WGS) entry which is preliminary data.</text>
</comment>
<dbReference type="AlphaFoldDB" id="A0A6N6JI94"/>
<dbReference type="RefSeq" id="WP_243144891.1">
    <property type="nucleotide sequence ID" value="NZ_BLJE01000002.1"/>
</dbReference>
<dbReference type="PANTHER" id="PTHR30354">
    <property type="entry name" value="GNT FAMILY GLUCONATE TRANSPORTER"/>
    <property type="match status" value="1"/>
</dbReference>